<reference evidence="2" key="1">
    <citation type="submission" date="2021-12" db="EMBL/GenBank/DDBJ databases">
        <authorList>
            <person name="King R."/>
        </authorList>
    </citation>
    <scope>NUCLEOTIDE SEQUENCE</scope>
</reference>
<feature type="region of interest" description="Disordered" evidence="1">
    <location>
        <begin position="1"/>
        <end position="23"/>
    </location>
</feature>
<evidence type="ECO:0000313" key="3">
    <source>
        <dbReference type="Proteomes" id="UP001154114"/>
    </source>
</evidence>
<proteinExistence type="predicted"/>
<gene>
    <name evidence="2" type="ORF">CINC_LOCUS6812</name>
</gene>
<feature type="compositionally biased region" description="Basic and acidic residues" evidence="1">
    <location>
        <begin position="681"/>
        <end position="706"/>
    </location>
</feature>
<feature type="compositionally biased region" description="Basic and acidic residues" evidence="1">
    <location>
        <begin position="1"/>
        <end position="20"/>
    </location>
</feature>
<feature type="region of interest" description="Disordered" evidence="1">
    <location>
        <begin position="891"/>
        <end position="916"/>
    </location>
</feature>
<feature type="compositionally biased region" description="Polar residues" evidence="1">
    <location>
        <begin position="415"/>
        <end position="425"/>
    </location>
</feature>
<feature type="compositionally biased region" description="Polar residues" evidence="1">
    <location>
        <begin position="891"/>
        <end position="907"/>
    </location>
</feature>
<feature type="compositionally biased region" description="Polar residues" evidence="1">
    <location>
        <begin position="715"/>
        <end position="737"/>
    </location>
</feature>
<feature type="compositionally biased region" description="Polar residues" evidence="1">
    <location>
        <begin position="1050"/>
        <end position="1067"/>
    </location>
</feature>
<feature type="compositionally biased region" description="Basic and acidic residues" evidence="1">
    <location>
        <begin position="535"/>
        <end position="545"/>
    </location>
</feature>
<protein>
    <submittedName>
        <fullName evidence="2">Uncharacterized protein</fullName>
    </submittedName>
</protein>
<feature type="compositionally biased region" description="Basic and acidic residues" evidence="1">
    <location>
        <begin position="1030"/>
        <end position="1041"/>
    </location>
</feature>
<feature type="region of interest" description="Disordered" evidence="1">
    <location>
        <begin position="206"/>
        <end position="227"/>
    </location>
</feature>
<feature type="compositionally biased region" description="Polar residues" evidence="1">
    <location>
        <begin position="615"/>
        <end position="628"/>
    </location>
</feature>
<accession>A0A9P0BSW1</accession>
<feature type="region of interest" description="Disordered" evidence="1">
    <location>
        <begin position="1030"/>
        <end position="1154"/>
    </location>
</feature>
<feature type="region of interest" description="Disordered" evidence="1">
    <location>
        <begin position="478"/>
        <end position="497"/>
    </location>
</feature>
<feature type="region of interest" description="Disordered" evidence="1">
    <location>
        <begin position="334"/>
        <end position="353"/>
    </location>
</feature>
<keyword evidence="3" id="KW-1185">Reference proteome</keyword>
<dbReference type="EMBL" id="LR824024">
    <property type="protein sequence ID" value="CAH0595439.1"/>
    <property type="molecule type" value="Genomic_DNA"/>
</dbReference>
<feature type="region of interest" description="Disordered" evidence="1">
    <location>
        <begin position="392"/>
        <end position="472"/>
    </location>
</feature>
<feature type="compositionally biased region" description="Polar residues" evidence="1">
    <location>
        <begin position="207"/>
        <end position="218"/>
    </location>
</feature>
<feature type="compositionally biased region" description="Basic and acidic residues" evidence="1">
    <location>
        <begin position="630"/>
        <end position="644"/>
    </location>
</feature>
<feature type="region of interest" description="Disordered" evidence="1">
    <location>
        <begin position="514"/>
        <end position="545"/>
    </location>
</feature>
<dbReference type="OrthoDB" id="2160638at2759"/>
<evidence type="ECO:0000256" key="1">
    <source>
        <dbReference type="SAM" id="MobiDB-lite"/>
    </source>
</evidence>
<feature type="region of interest" description="Disordered" evidence="1">
    <location>
        <begin position="1301"/>
        <end position="1326"/>
    </location>
</feature>
<feature type="compositionally biased region" description="Polar residues" evidence="1">
    <location>
        <begin position="436"/>
        <end position="450"/>
    </location>
</feature>
<name>A0A9P0BSW1_CHRIL</name>
<sequence length="1345" mass="149158">MGPGFRSRDDDCPCRTRSSDSDGAASVFFPTALRPRGSIVRPDERKEDVKPLLHPEVDLASSVLQTIREATDEEYEDALARDAARSVAKAAIEDIYGDAAPEASRNLVTIIVKPKEAEVDDDIMMPHESRNHESRCIHSPLQSTRNLGKMRVVHNPPNLLHDIFGLPRRSKPGLLHRNLLDMDSGFGASNVEERVMRVDNDRVPLRDSSNLKTASNSDFENKDATLKPPSIHDKLKDLISGRSSFDDMIKTSLPPLPKLKPITPKFNINGANSHDLSPSPSNLEEELGKLSYVKANSHLENLLPKGRPLDLKNLLKLKDVELIPLKDLIKAKKQPKLELSSRTANEDNSSEIDESEVKDLLNLVPRVRTVELSDAEVSPTNVIQQVIDDNCDNISRNTNTEPEVAESEEKESSEFYNTTPSSQFVESAVNDRSTEIDSLQSAENVNNNNDCDLGTMPATVTDLPSPKERDLNNDMQEVERNDSGTETSEQPDSHELVGVQDKSVELSEDDCLVGKSDADTATGASNTVSNIVEPDPDKHDFIDKPVARQTQAVANGVDSLDNVKPKLIDPLGLDKHLNTIKKNIIEKIESLKFPRTNPGKSGLFSKESDEDENQNTDSNNEESVQITSVKPEDEVRNDSSEKTDGGSQVSMQDLQEMSDSMLQNEKERPRSNVECNVPTEKTAEPKEESTEVKSTDPEELSEEKILDSQNDDDMNTQSSINSDNVKNTCGSDLPQQTKARDDDNNVGASETVISKIPPRNSAKTFQLSDIVQPCSDSILQSPLPDLSDVLKMPPIPTLDDIKTKVSNLFDKGERNAENMLPLKAVPLIDPAKILEPIMATDASTRNSQSKPPPERFLDDLNILRLQPVSMLSQPKLSDDFGFKPINYQPSLNSQGLGSATGRSSSKNVNRKIGLDNPLDTMRRADIKARSKASPHNILKSSLKHDDFISGRALTDLSHNIDSHFKSASRNVHNMLESTLAGAKKAVPIQLEPHELLETISRNHEDVSDKLKAIHMDFNDRIETMRNDLLDKSRLLSREPPNRKPSIKPSGDQNRLRGSQSSVTPRKNTPSRRPEPKSNKGSSPSTRTKQFKMPTAASVPVPKTLNVPELKMMSKPPGLVPQRVTSPNVPKIELPQSNFDTFRNPERDTKPFIINKPYNKPVKPFGDTKVKVSFSTTPRPRIEVGKPRTQEKINLKTTPENRRVQSDVSQTKLSTGLLNKHKPVTKTAENDKRLSTPIRMPATKIDNLEHDRSLSDLLSWPKVSEGAFLSKVKEAFKARLPSSGLPNPLEQVKVQPSVKSTLGRTREDVTRGSDMSRAASEVVEKTDGQPMKENVTYKCKMVCTQE</sequence>
<feature type="compositionally biased region" description="Polar residues" evidence="1">
    <location>
        <begin position="1078"/>
        <end position="1087"/>
    </location>
</feature>
<dbReference type="Proteomes" id="UP001154114">
    <property type="component" value="Chromosome 21"/>
</dbReference>
<feature type="compositionally biased region" description="Polar residues" evidence="1">
    <location>
        <begin position="645"/>
        <end position="663"/>
    </location>
</feature>
<evidence type="ECO:0000313" key="2">
    <source>
        <dbReference type="EMBL" id="CAH0595439.1"/>
    </source>
</evidence>
<feature type="region of interest" description="Disordered" evidence="1">
    <location>
        <begin position="591"/>
        <end position="746"/>
    </location>
</feature>
<organism evidence="2 3">
    <name type="scientific">Chrysodeixis includens</name>
    <name type="common">Soybean looper</name>
    <name type="synonym">Pseudoplusia includens</name>
    <dbReference type="NCBI Taxonomy" id="689277"/>
    <lineage>
        <taxon>Eukaryota</taxon>
        <taxon>Metazoa</taxon>
        <taxon>Ecdysozoa</taxon>
        <taxon>Arthropoda</taxon>
        <taxon>Hexapoda</taxon>
        <taxon>Insecta</taxon>
        <taxon>Pterygota</taxon>
        <taxon>Neoptera</taxon>
        <taxon>Endopterygota</taxon>
        <taxon>Lepidoptera</taxon>
        <taxon>Glossata</taxon>
        <taxon>Ditrysia</taxon>
        <taxon>Noctuoidea</taxon>
        <taxon>Noctuidae</taxon>
        <taxon>Plusiinae</taxon>
        <taxon>Chrysodeixis</taxon>
    </lineage>
</organism>